<comment type="caution">
    <text evidence="2">The sequence shown here is derived from an EMBL/GenBank/DDBJ whole genome shotgun (WGS) entry which is preliminary data.</text>
</comment>
<gene>
    <name evidence="2" type="ORF">U6A24_15255</name>
</gene>
<dbReference type="EC" id="2.1.-.-" evidence="2"/>
<dbReference type="Proteomes" id="UP001327027">
    <property type="component" value="Unassembled WGS sequence"/>
</dbReference>
<evidence type="ECO:0000259" key="1">
    <source>
        <dbReference type="Pfam" id="PF08241"/>
    </source>
</evidence>
<dbReference type="SUPFAM" id="SSF53335">
    <property type="entry name" value="S-adenosyl-L-methionine-dependent methyltransferases"/>
    <property type="match status" value="1"/>
</dbReference>
<evidence type="ECO:0000313" key="2">
    <source>
        <dbReference type="EMBL" id="MEB3346835.1"/>
    </source>
</evidence>
<dbReference type="InterPro" id="IPR013216">
    <property type="entry name" value="Methyltransf_11"/>
</dbReference>
<dbReference type="Pfam" id="PF08241">
    <property type="entry name" value="Methyltransf_11"/>
    <property type="match status" value="1"/>
</dbReference>
<accession>A0ABU5ZYF1</accession>
<feature type="domain" description="Methyltransferase type 11" evidence="1">
    <location>
        <begin position="62"/>
        <end position="155"/>
    </location>
</feature>
<dbReference type="GO" id="GO:0032259">
    <property type="term" value="P:methylation"/>
    <property type="evidence" value="ECO:0007669"/>
    <property type="project" value="UniProtKB-KW"/>
</dbReference>
<protein>
    <submittedName>
        <fullName evidence="2">Class I SAM-dependent methyltransferase</fullName>
        <ecNumber evidence="2">2.1.-.-</ecNumber>
    </submittedName>
</protein>
<reference evidence="2 3" key="1">
    <citation type="journal article" date="2013" name="Int. J. Syst. Evol. Microbiol.">
        <title>Aquimarina gracilis sp. nov., isolated from the gut microflora of a mussel, Mytilus coruscus, and emended description of Aquimarina spongiae.</title>
        <authorList>
            <person name="Park S.C."/>
            <person name="Choe H.N."/>
            <person name="Baik K.S."/>
            <person name="Seong C.N."/>
        </authorList>
    </citation>
    <scope>NUCLEOTIDE SEQUENCE [LARGE SCALE GENOMIC DNA]</scope>
    <source>
        <strain evidence="2 3">PSC32</strain>
    </source>
</reference>
<dbReference type="CDD" id="cd02440">
    <property type="entry name" value="AdoMet_MTases"/>
    <property type="match status" value="1"/>
</dbReference>
<dbReference type="InterPro" id="IPR029063">
    <property type="entry name" value="SAM-dependent_MTases_sf"/>
</dbReference>
<name>A0ABU5ZYF1_9FLAO</name>
<dbReference type="EMBL" id="JAYKLX010000007">
    <property type="protein sequence ID" value="MEB3346835.1"/>
    <property type="molecule type" value="Genomic_DNA"/>
</dbReference>
<sequence length="237" mass="26901">MSKDIFGEAIKDHYNQNSTEDIIVQAPDFDDDIIPTAYLFRSYQEMPSIEQRALDLSKGKTLDIGCGAGSHSLYLQNEKKLDVTAIDVSQGGIEIAKKRGVRQAYVENVYHLQDVKFDTLLLLMNGSGIIGKLNNIDRFLSHIKTLLHPNGQVLIDSSDISYLFTDEDGGFWIDASAGYYGEMQYRLQYKNKQSDWFDWLYIDFNTLQNAANAHGFLCELILEGESYDYLARLTLPT</sequence>
<dbReference type="GO" id="GO:0008168">
    <property type="term" value="F:methyltransferase activity"/>
    <property type="evidence" value="ECO:0007669"/>
    <property type="project" value="UniProtKB-KW"/>
</dbReference>
<dbReference type="Gene3D" id="3.40.50.150">
    <property type="entry name" value="Vaccinia Virus protein VP39"/>
    <property type="match status" value="1"/>
</dbReference>
<organism evidence="2 3">
    <name type="scientific">Aquimarina gracilis</name>
    <dbReference type="NCBI Taxonomy" id="874422"/>
    <lineage>
        <taxon>Bacteria</taxon>
        <taxon>Pseudomonadati</taxon>
        <taxon>Bacteroidota</taxon>
        <taxon>Flavobacteriia</taxon>
        <taxon>Flavobacteriales</taxon>
        <taxon>Flavobacteriaceae</taxon>
        <taxon>Aquimarina</taxon>
    </lineage>
</organism>
<keyword evidence="2" id="KW-0489">Methyltransferase</keyword>
<keyword evidence="2" id="KW-0808">Transferase</keyword>
<dbReference type="RefSeq" id="WP_324180861.1">
    <property type="nucleotide sequence ID" value="NZ_BAABAW010000020.1"/>
</dbReference>
<evidence type="ECO:0000313" key="3">
    <source>
        <dbReference type="Proteomes" id="UP001327027"/>
    </source>
</evidence>
<keyword evidence="3" id="KW-1185">Reference proteome</keyword>
<proteinExistence type="predicted"/>